<dbReference type="AlphaFoldDB" id="A0A6J5D0B5"/>
<name>A0A6J5D0B5_9BURK</name>
<keyword evidence="2" id="KW-1185">Reference proteome</keyword>
<organism evidence="1 2">
    <name type="scientific">Paraburkholderia solisilvae</name>
    <dbReference type="NCBI Taxonomy" id="624376"/>
    <lineage>
        <taxon>Bacteria</taxon>
        <taxon>Pseudomonadati</taxon>
        <taxon>Pseudomonadota</taxon>
        <taxon>Betaproteobacteria</taxon>
        <taxon>Burkholderiales</taxon>
        <taxon>Burkholderiaceae</taxon>
        <taxon>Paraburkholderia</taxon>
    </lineage>
</organism>
<dbReference type="RefSeq" id="WP_175109056.1">
    <property type="nucleotide sequence ID" value="NZ_CADIKF010000002.1"/>
</dbReference>
<accession>A0A6J5D0B5</accession>
<reference evidence="1 2" key="1">
    <citation type="submission" date="2020-04" db="EMBL/GenBank/DDBJ databases">
        <authorList>
            <person name="De Canck E."/>
        </authorList>
    </citation>
    <scope>NUCLEOTIDE SEQUENCE [LARGE SCALE GENOMIC DNA]</scope>
    <source>
        <strain evidence="1 2">LMG 29739</strain>
    </source>
</reference>
<sequence length="96" mass="10701">MIRKTRTASQLQDEVSRRIQRLPDIVEEGVKIRVPRPQLQQPDASGCNWDMKHFGNLAGHERSVAAIVAAVRKEFSLSTDTKDLNSLFGDGTPGEK</sequence>
<dbReference type="EMBL" id="CADIKF010000002">
    <property type="protein sequence ID" value="CAB3747698.1"/>
    <property type="molecule type" value="Genomic_DNA"/>
</dbReference>
<evidence type="ECO:0000313" key="1">
    <source>
        <dbReference type="EMBL" id="CAB3747698.1"/>
    </source>
</evidence>
<evidence type="ECO:0000313" key="2">
    <source>
        <dbReference type="Proteomes" id="UP000494329"/>
    </source>
</evidence>
<gene>
    <name evidence="1" type="ORF">LMG29739_00376</name>
</gene>
<dbReference type="Proteomes" id="UP000494329">
    <property type="component" value="Unassembled WGS sequence"/>
</dbReference>
<proteinExistence type="predicted"/>
<protein>
    <submittedName>
        <fullName evidence="1">Uncharacterized protein</fullName>
    </submittedName>
</protein>